<dbReference type="PANTHER" id="PTHR31157:SF1">
    <property type="entry name" value="SCP DOMAIN-CONTAINING PROTEIN"/>
    <property type="match status" value="1"/>
</dbReference>
<comment type="caution">
    <text evidence="3">The sequence shown here is derived from an EMBL/GenBank/DDBJ whole genome shotgun (WGS) entry which is preliminary data.</text>
</comment>
<evidence type="ECO:0000259" key="2">
    <source>
        <dbReference type="Pfam" id="PF00188"/>
    </source>
</evidence>
<evidence type="ECO:0000256" key="1">
    <source>
        <dbReference type="SAM" id="Phobius"/>
    </source>
</evidence>
<dbReference type="Pfam" id="PF00188">
    <property type="entry name" value="CAP"/>
    <property type="match status" value="1"/>
</dbReference>
<feature type="transmembrane region" description="Helical" evidence="1">
    <location>
        <begin position="68"/>
        <end position="90"/>
    </location>
</feature>
<dbReference type="Proteomes" id="UP000176604">
    <property type="component" value="Unassembled WGS sequence"/>
</dbReference>
<dbReference type="CDD" id="cd05379">
    <property type="entry name" value="CAP_bacterial"/>
    <property type="match status" value="1"/>
</dbReference>
<dbReference type="InterPro" id="IPR014044">
    <property type="entry name" value="CAP_dom"/>
</dbReference>
<sequence length="337" mass="37747">MWHSKEYKRGEEWRWWQRLAPHAQRWSGLERSRKHAEAHYPWWQRLAHVFIPHARNGYKPHAVRRHALAAYSLILVGAKVALSLGLFLTFPTPAYFSSLTAQRIITLTNEARTHIGIAPMQGNDVLQQSAAFKAEEMARQGYFAHTNPQGESPWEWFKRAGYVYTYAGENLAMDFNNAEEVVEAWMESPKHRENILNPKYRDIGIAVTTGAVDGRTVTLVVQHFGASFAPATSSSFAARGAVYGAVTGTPQVAAAAVESTIAAGRTWWDTALQVFPWVVGIFVLWLVLQLFLTIFVHVHIQHYGAVYATVLVIGLALGILSLNVHFLETLGNAPIVF</sequence>
<dbReference type="STRING" id="1802397.A3J43_00015"/>
<accession>A0A1F7UHI8</accession>
<protein>
    <recommendedName>
        <fullName evidence="2">SCP domain-containing protein</fullName>
    </recommendedName>
</protein>
<keyword evidence="1" id="KW-1133">Transmembrane helix</keyword>
<name>A0A1F7UHI8_9BACT</name>
<dbReference type="SUPFAM" id="SSF55797">
    <property type="entry name" value="PR-1-like"/>
    <property type="match status" value="1"/>
</dbReference>
<dbReference type="EMBL" id="MGEF01000064">
    <property type="protein sequence ID" value="OGL77157.1"/>
    <property type="molecule type" value="Genomic_DNA"/>
</dbReference>
<dbReference type="Gene3D" id="3.40.33.10">
    <property type="entry name" value="CAP"/>
    <property type="match status" value="1"/>
</dbReference>
<evidence type="ECO:0000313" key="3">
    <source>
        <dbReference type="EMBL" id="OGL77157.1"/>
    </source>
</evidence>
<feature type="transmembrane region" description="Helical" evidence="1">
    <location>
        <begin position="305"/>
        <end position="327"/>
    </location>
</feature>
<evidence type="ECO:0000313" key="4">
    <source>
        <dbReference type="Proteomes" id="UP000176604"/>
    </source>
</evidence>
<dbReference type="InterPro" id="IPR035940">
    <property type="entry name" value="CAP_sf"/>
</dbReference>
<keyword evidence="1" id="KW-0812">Transmembrane</keyword>
<dbReference type="PANTHER" id="PTHR31157">
    <property type="entry name" value="SCP DOMAIN-CONTAINING PROTEIN"/>
    <property type="match status" value="1"/>
</dbReference>
<feature type="domain" description="SCP" evidence="2">
    <location>
        <begin position="107"/>
        <end position="223"/>
    </location>
</feature>
<feature type="transmembrane region" description="Helical" evidence="1">
    <location>
        <begin position="274"/>
        <end position="298"/>
    </location>
</feature>
<proteinExistence type="predicted"/>
<dbReference type="AlphaFoldDB" id="A0A1F7UHI8"/>
<reference evidence="3 4" key="1">
    <citation type="journal article" date="2016" name="Nat. Commun.">
        <title>Thousands of microbial genomes shed light on interconnected biogeochemical processes in an aquifer system.</title>
        <authorList>
            <person name="Anantharaman K."/>
            <person name="Brown C.T."/>
            <person name="Hug L.A."/>
            <person name="Sharon I."/>
            <person name="Castelle C.J."/>
            <person name="Probst A.J."/>
            <person name="Thomas B.C."/>
            <person name="Singh A."/>
            <person name="Wilkins M.J."/>
            <person name="Karaoz U."/>
            <person name="Brodie E.L."/>
            <person name="Williams K.H."/>
            <person name="Hubbard S.S."/>
            <person name="Banfield J.F."/>
        </authorList>
    </citation>
    <scope>NUCLEOTIDE SEQUENCE [LARGE SCALE GENOMIC DNA]</scope>
</reference>
<keyword evidence="1" id="KW-0472">Membrane</keyword>
<organism evidence="3 4">
    <name type="scientific">Candidatus Uhrbacteria bacterium RIFCSPHIGHO2_12_FULL_54_23</name>
    <dbReference type="NCBI Taxonomy" id="1802397"/>
    <lineage>
        <taxon>Bacteria</taxon>
        <taxon>Candidatus Uhriibacteriota</taxon>
    </lineage>
</organism>
<gene>
    <name evidence="3" type="ORF">A3J43_00015</name>
</gene>